<comment type="caution">
    <text evidence="2">The sequence shown here is derived from an EMBL/GenBank/DDBJ whole genome shotgun (WGS) entry which is preliminary data.</text>
</comment>
<organism evidence="2 3">
    <name type="scientific">Larimichthys crocea</name>
    <name type="common">Large yellow croaker</name>
    <name type="synonym">Pseudosciaena crocea</name>
    <dbReference type="NCBI Taxonomy" id="215358"/>
    <lineage>
        <taxon>Eukaryota</taxon>
        <taxon>Metazoa</taxon>
        <taxon>Chordata</taxon>
        <taxon>Craniata</taxon>
        <taxon>Vertebrata</taxon>
        <taxon>Euteleostomi</taxon>
        <taxon>Actinopterygii</taxon>
        <taxon>Neopterygii</taxon>
        <taxon>Teleostei</taxon>
        <taxon>Neoteleostei</taxon>
        <taxon>Acanthomorphata</taxon>
        <taxon>Eupercaria</taxon>
        <taxon>Sciaenidae</taxon>
        <taxon>Larimichthys</taxon>
    </lineage>
</organism>
<protein>
    <submittedName>
        <fullName evidence="2">Uncharacterized protein</fullName>
    </submittedName>
</protein>
<dbReference type="EMBL" id="REGW02000019">
    <property type="protein sequence ID" value="KAE8281749.1"/>
    <property type="molecule type" value="Genomic_DNA"/>
</dbReference>
<gene>
    <name evidence="2" type="ORF">D5F01_LYC19132</name>
</gene>
<evidence type="ECO:0000313" key="3">
    <source>
        <dbReference type="Proteomes" id="UP000424527"/>
    </source>
</evidence>
<dbReference type="SUPFAM" id="SSF53098">
    <property type="entry name" value="Ribonuclease H-like"/>
    <property type="match status" value="1"/>
</dbReference>
<proteinExistence type="predicted"/>
<name>A0A6G0HRA3_LARCR</name>
<dbReference type="AlphaFoldDB" id="A0A6G0HRA3"/>
<evidence type="ECO:0000256" key="1">
    <source>
        <dbReference type="SAM" id="MobiDB-lite"/>
    </source>
</evidence>
<feature type="region of interest" description="Disordered" evidence="1">
    <location>
        <begin position="63"/>
        <end position="101"/>
    </location>
</feature>
<keyword evidence="3" id="KW-1185">Reference proteome</keyword>
<evidence type="ECO:0000313" key="2">
    <source>
        <dbReference type="EMBL" id="KAE8281749.1"/>
    </source>
</evidence>
<dbReference type="Proteomes" id="UP000424527">
    <property type="component" value="Unassembled WGS sequence"/>
</dbReference>
<accession>A0A6G0HRA3</accession>
<dbReference type="InterPro" id="IPR012337">
    <property type="entry name" value="RNaseH-like_sf"/>
</dbReference>
<sequence length="170" mass="19202">MAENSSSDCQPLPFSDPLYLKAAMLDPSFGSMWVIHDVLVPDSTKEEVSKMIKDLILEEAVQVTPTNRRTEEEEEAQETEPQSSLFASYQKKRQKTDPASTPHMQLTHYLDICNGQDCLNFWTLNRHTLPSLFKVVGIRDINTTSYYCSPLHSSTGTTTSLSITVDKVRK</sequence>
<reference evidence="2 3" key="1">
    <citation type="submission" date="2019-07" db="EMBL/GenBank/DDBJ databases">
        <title>Chromosome genome assembly for large yellow croaker.</title>
        <authorList>
            <person name="Xiao S."/>
        </authorList>
    </citation>
    <scope>NUCLEOTIDE SEQUENCE [LARGE SCALE GENOMIC DNA]</scope>
    <source>
        <strain evidence="2">JMULYC20181020</strain>
        <tissue evidence="2">Muscle</tissue>
    </source>
</reference>